<sequence length="312" mass="33639">MSATFDSVVKRPWAILEFFVAPTMLRITPTSANIPTSRNTFGGRGLAVVRIIESFLRNVVSCNSSNSTSKGAAHARDKRPMQANSNGDSPSEVQTDQDRDPMSIIDGHNRKAVQNDFDNQTHAPYGNIRVRDNPLERIIGQSHLLKHAVHTIFGLAHPWLSLNSTNPLLGQQSDNLQGYVASPTAKVSNSISWIIPLLGNPRHAACHLGDYIIAASRICNSRASDNGASLDRPDWALSLLFTAVAVSPLFAAVGTFISQKPFNLPVALAPKLRIRSGTLGSDVVGLSHTVSGVVMRTKQVQPVTAITRGKPA</sequence>
<reference evidence="2 3" key="1">
    <citation type="journal article" date="2008" name="Nat. Biotechnol.">
        <title>Genome sequencing and analysis of the filamentous fungus Penicillium chrysogenum.</title>
        <authorList>
            <person name="van den Berg M.A."/>
            <person name="Albang R."/>
            <person name="Albermann K."/>
            <person name="Badger J.H."/>
            <person name="Daran J.-M."/>
            <person name="Driessen A.J.M."/>
            <person name="Garcia-Estrada C."/>
            <person name="Fedorova N.D."/>
            <person name="Harris D.M."/>
            <person name="Heijne W.H.M."/>
            <person name="Joardar V.S."/>
            <person name="Kiel J.A.K.W."/>
            <person name="Kovalchuk A."/>
            <person name="Martin J.F."/>
            <person name="Nierman W.C."/>
            <person name="Nijland J.G."/>
            <person name="Pronk J.T."/>
            <person name="Roubos J.A."/>
            <person name="van der Klei I.J."/>
            <person name="van Peij N.N.M.E."/>
            <person name="Veenhuis M."/>
            <person name="von Doehren H."/>
            <person name="Wagner C."/>
            <person name="Wortman J.R."/>
            <person name="Bovenberg R.A.L."/>
        </authorList>
    </citation>
    <scope>NUCLEOTIDE SEQUENCE [LARGE SCALE GENOMIC DNA]</scope>
    <source>
        <strain evidence="3">ATCC 28089 / DSM 1075 / NRRL 1951 / Wisconsin 54-1255</strain>
    </source>
</reference>
<dbReference type="AlphaFoldDB" id="B6H0K3"/>
<evidence type="ECO:0000313" key="2">
    <source>
        <dbReference type="EMBL" id="CAP81043.1"/>
    </source>
</evidence>
<feature type="compositionally biased region" description="Polar residues" evidence="1">
    <location>
        <begin position="82"/>
        <end position="94"/>
    </location>
</feature>
<dbReference type="EMBL" id="AM920427">
    <property type="protein sequence ID" value="CAP81043.1"/>
    <property type="molecule type" value="Genomic_DNA"/>
</dbReference>
<dbReference type="VEuPathDB" id="FungiDB:PCH_Pc12g14160"/>
<keyword evidence="3" id="KW-1185">Reference proteome</keyword>
<feature type="region of interest" description="Disordered" evidence="1">
    <location>
        <begin position="63"/>
        <end position="104"/>
    </location>
</feature>
<gene>
    <name evidence="2" type="ORF">Pc12g14160</name>
    <name evidence="2" type="ORF">PCH_Pc12g14160</name>
</gene>
<proteinExistence type="predicted"/>
<evidence type="ECO:0000256" key="1">
    <source>
        <dbReference type="SAM" id="MobiDB-lite"/>
    </source>
</evidence>
<organism evidence="2 3">
    <name type="scientific">Penicillium rubens (strain ATCC 28089 / DSM 1075 / NRRL 1951 / Wisconsin 54-1255)</name>
    <name type="common">Penicillium chrysogenum</name>
    <dbReference type="NCBI Taxonomy" id="500485"/>
    <lineage>
        <taxon>Eukaryota</taxon>
        <taxon>Fungi</taxon>
        <taxon>Dikarya</taxon>
        <taxon>Ascomycota</taxon>
        <taxon>Pezizomycotina</taxon>
        <taxon>Eurotiomycetes</taxon>
        <taxon>Eurotiomycetidae</taxon>
        <taxon>Eurotiales</taxon>
        <taxon>Aspergillaceae</taxon>
        <taxon>Penicillium</taxon>
        <taxon>Penicillium chrysogenum species complex</taxon>
    </lineage>
</organism>
<dbReference type="HOGENOM" id="CLU_891670_0_0_1"/>
<dbReference type="Proteomes" id="UP000000724">
    <property type="component" value="Contig Pc00c12"/>
</dbReference>
<name>B6H0K3_PENRW</name>
<evidence type="ECO:0000313" key="3">
    <source>
        <dbReference type="Proteomes" id="UP000000724"/>
    </source>
</evidence>
<accession>B6H0K3</accession>
<protein>
    <submittedName>
        <fullName evidence="2">Uncharacterized protein</fullName>
    </submittedName>
</protein>